<dbReference type="InParanoid" id="K0KIN5"/>
<dbReference type="Pfam" id="PF00271">
    <property type="entry name" value="Helicase_C"/>
    <property type="match status" value="1"/>
</dbReference>
<proteinExistence type="predicted"/>
<reference evidence="2 3" key="1">
    <citation type="journal article" date="2012" name="Eukaryot. Cell">
        <title>Draft genome sequence of Wickerhamomyces ciferrii NRRL Y-1031 F-60-10.</title>
        <authorList>
            <person name="Schneider J."/>
            <person name="Andrea H."/>
            <person name="Blom J."/>
            <person name="Jaenicke S."/>
            <person name="Ruckert C."/>
            <person name="Schorsch C."/>
            <person name="Szczepanowski R."/>
            <person name="Farwick M."/>
            <person name="Goesmann A."/>
            <person name="Puhler A."/>
            <person name="Schaffer S."/>
            <person name="Tauch A."/>
            <person name="Kohler T."/>
            <person name="Brinkrolf K."/>
        </authorList>
    </citation>
    <scope>NUCLEOTIDE SEQUENCE [LARGE SCALE GENOMIC DNA]</scope>
    <source>
        <strain evidence="3">ATCC 14091 / BCRC 22168 / CBS 111 / JCM 3599 / NBRC 0793 / NRRL Y-1031 F-60-10</strain>
    </source>
</reference>
<sequence length="478" mass="54331">MVSRKYLCDAKVTTVKLKDADLAEVQTTISGGDYALPSLAREVNKIENNKLVVDTYLNLVETRGIKSTLVFAVDIKHVEDLAKLFHDRGVKVDYVTARTSRHYREPAVQRFKNGETNLLINCGVFTEGTDIPNIDSILMVRPTKSKNLLAQMIGRGLRKHDGKDVCHIIDFVGINNSDVISLPSLHNLKYNSEIIDHFADKKKKTPSSKNPEISFNTVKEPNHKTLHYVPEAFDQNILEFSTYKSLNDFRNKGADTWTNDLFLVKNSLYPWLKIDEDTWIISNPDSSSTPINSHIKLQRHREGIKRGFLKHVSIDKVYTSKKAFERNFDKKSLVYSLSLHTLKNAEHPKFKFDFQGSKDSKQRRFRSNLDDYENSLLMPLSRDIVIPLSYVDKFVKGVSSDDFTKNSKWRSLPASESSKTFLLHLVIESQIAKTSPAKLIPMMGMVQSLTEGEAQELILSYTASGGVLFEKLIKKSII</sequence>
<evidence type="ECO:0000313" key="3">
    <source>
        <dbReference type="Proteomes" id="UP000009328"/>
    </source>
</evidence>
<dbReference type="GO" id="GO:0005759">
    <property type="term" value="C:mitochondrial matrix"/>
    <property type="evidence" value="ECO:0007669"/>
    <property type="project" value="TreeGrafter"/>
</dbReference>
<dbReference type="GO" id="GO:0061749">
    <property type="term" value="F:forked DNA-dependent helicase activity"/>
    <property type="evidence" value="ECO:0007669"/>
    <property type="project" value="TreeGrafter"/>
</dbReference>
<evidence type="ECO:0000313" key="2">
    <source>
        <dbReference type="EMBL" id="CCH42846.1"/>
    </source>
</evidence>
<dbReference type="GO" id="GO:0000403">
    <property type="term" value="F:Y-form DNA binding"/>
    <property type="evidence" value="ECO:0007669"/>
    <property type="project" value="TreeGrafter"/>
</dbReference>
<gene>
    <name evidence="2" type="ORF">BN7_2391</name>
</gene>
<dbReference type="InterPro" id="IPR027417">
    <property type="entry name" value="P-loop_NTPase"/>
</dbReference>
<evidence type="ECO:0000259" key="1">
    <source>
        <dbReference type="PROSITE" id="PS51194"/>
    </source>
</evidence>
<keyword evidence="3" id="KW-1185">Reference proteome</keyword>
<dbReference type="PANTHER" id="PTHR47396">
    <property type="entry name" value="TYPE I RESTRICTION ENZYME ECOKI R PROTEIN"/>
    <property type="match status" value="1"/>
</dbReference>
<dbReference type="GO" id="GO:0070125">
    <property type="term" value="P:mitochondrial translational elongation"/>
    <property type="evidence" value="ECO:0007669"/>
    <property type="project" value="TreeGrafter"/>
</dbReference>
<dbReference type="GO" id="GO:0016787">
    <property type="term" value="F:hydrolase activity"/>
    <property type="evidence" value="ECO:0007669"/>
    <property type="project" value="UniProtKB-KW"/>
</dbReference>
<accession>K0KIN5</accession>
<keyword evidence="2" id="KW-0067">ATP-binding</keyword>
<dbReference type="AlphaFoldDB" id="K0KIN5"/>
<comment type="caution">
    <text evidence="2">The sequence shown here is derived from an EMBL/GenBank/DDBJ whole genome shotgun (WGS) entry which is preliminary data.</text>
</comment>
<dbReference type="SUPFAM" id="SSF52540">
    <property type="entry name" value="P-loop containing nucleoside triphosphate hydrolases"/>
    <property type="match status" value="1"/>
</dbReference>
<dbReference type="PANTHER" id="PTHR47396:SF1">
    <property type="entry name" value="ATP-DEPENDENT HELICASE IRC3-RELATED"/>
    <property type="match status" value="1"/>
</dbReference>
<dbReference type="GO" id="GO:0032042">
    <property type="term" value="P:mitochondrial DNA metabolic process"/>
    <property type="evidence" value="ECO:0007669"/>
    <property type="project" value="TreeGrafter"/>
</dbReference>
<dbReference type="eggNOG" id="ENOG502QT4U">
    <property type="taxonomic scope" value="Eukaryota"/>
</dbReference>
<dbReference type="Proteomes" id="UP000009328">
    <property type="component" value="Unassembled WGS sequence"/>
</dbReference>
<dbReference type="InterPro" id="IPR050742">
    <property type="entry name" value="Helicase_Restrict-Modif_Enz"/>
</dbReference>
<keyword evidence="2" id="KW-0547">Nucleotide-binding</keyword>
<keyword evidence="2" id="KW-0378">Hydrolase</keyword>
<dbReference type="EC" id="3.6.1.-" evidence="2"/>
<dbReference type="Gene3D" id="3.40.50.300">
    <property type="entry name" value="P-loop containing nucleotide triphosphate hydrolases"/>
    <property type="match status" value="1"/>
</dbReference>
<dbReference type="EMBL" id="CAIF01000054">
    <property type="protein sequence ID" value="CCH42846.1"/>
    <property type="molecule type" value="Genomic_DNA"/>
</dbReference>
<name>K0KIN5_WICCF</name>
<dbReference type="InterPro" id="IPR001650">
    <property type="entry name" value="Helicase_C-like"/>
</dbReference>
<protein>
    <submittedName>
        <fullName evidence="2">ATP-dependent RNA helicase</fullName>
        <ecNumber evidence="2">3.6.1.-</ecNumber>
    </submittedName>
</protein>
<dbReference type="STRING" id="1206466.K0KIN5"/>
<dbReference type="CDD" id="cd18799">
    <property type="entry name" value="SF2_C_EcoAI-like"/>
    <property type="match status" value="1"/>
</dbReference>
<dbReference type="GO" id="GO:0036121">
    <property type="term" value="F:double-stranded DNA helicase activity"/>
    <property type="evidence" value="ECO:0007669"/>
    <property type="project" value="TreeGrafter"/>
</dbReference>
<dbReference type="PROSITE" id="PS51194">
    <property type="entry name" value="HELICASE_CTER"/>
    <property type="match status" value="1"/>
</dbReference>
<keyword evidence="2" id="KW-0347">Helicase</keyword>
<dbReference type="HOGENOM" id="CLU_571352_0_0_1"/>
<dbReference type="SMART" id="SM00490">
    <property type="entry name" value="HELICc"/>
    <property type="match status" value="1"/>
</dbReference>
<feature type="domain" description="Helicase C-terminal" evidence="1">
    <location>
        <begin position="52"/>
        <end position="213"/>
    </location>
</feature>
<organism evidence="2 3">
    <name type="scientific">Wickerhamomyces ciferrii (strain ATCC 14091 / BCRC 22168 / CBS 111 / JCM 3599 / NBRC 0793 / NRRL Y-1031 F-60-10)</name>
    <name type="common">Yeast</name>
    <name type="synonym">Pichia ciferrii</name>
    <dbReference type="NCBI Taxonomy" id="1206466"/>
    <lineage>
        <taxon>Eukaryota</taxon>
        <taxon>Fungi</taxon>
        <taxon>Dikarya</taxon>
        <taxon>Ascomycota</taxon>
        <taxon>Saccharomycotina</taxon>
        <taxon>Saccharomycetes</taxon>
        <taxon>Phaffomycetales</taxon>
        <taxon>Wickerhamomycetaceae</taxon>
        <taxon>Wickerhamomyces</taxon>
    </lineage>
</organism>